<accession>A0ABX3N8G5</accession>
<name>A0ABX3N8G5_9FLAO</name>
<gene>
    <name evidence="3" type="ORF">BB021_05790</name>
</gene>
<dbReference type="RefSeq" id="WP_078721066.1">
    <property type="nucleotide sequence ID" value="NZ_JAMBNA010000004.1"/>
</dbReference>
<protein>
    <recommendedName>
        <fullName evidence="5">Lipoprotein</fullName>
    </recommendedName>
</protein>
<evidence type="ECO:0000313" key="3">
    <source>
        <dbReference type="EMBL" id="OPB88882.1"/>
    </source>
</evidence>
<evidence type="ECO:0000313" key="4">
    <source>
        <dbReference type="Proteomes" id="UP000190016"/>
    </source>
</evidence>
<keyword evidence="2" id="KW-0732">Signal</keyword>
<evidence type="ECO:0008006" key="5">
    <source>
        <dbReference type="Google" id="ProtNLM"/>
    </source>
</evidence>
<organism evidence="3 4">
    <name type="scientific">Elizabethkingia ursingii</name>
    <dbReference type="NCBI Taxonomy" id="1756150"/>
    <lineage>
        <taxon>Bacteria</taxon>
        <taxon>Pseudomonadati</taxon>
        <taxon>Bacteroidota</taxon>
        <taxon>Flavobacteriia</taxon>
        <taxon>Flavobacteriales</taxon>
        <taxon>Weeksellaceae</taxon>
        <taxon>Elizabethkingia</taxon>
    </lineage>
</organism>
<feature type="compositionally biased region" description="Basic and acidic residues" evidence="1">
    <location>
        <begin position="65"/>
        <end position="87"/>
    </location>
</feature>
<sequence>MKKFILTISLIICSLYLLSCRTSEDLSIENTIPLNAETSQGELKKAHIVGLSIDSISTDININNTKKDPPIKDKQDWKIDPKTRKND</sequence>
<evidence type="ECO:0000256" key="2">
    <source>
        <dbReference type="SAM" id="SignalP"/>
    </source>
</evidence>
<dbReference type="Proteomes" id="UP000190016">
    <property type="component" value="Unassembled WGS sequence"/>
</dbReference>
<evidence type="ECO:0000256" key="1">
    <source>
        <dbReference type="SAM" id="MobiDB-lite"/>
    </source>
</evidence>
<feature type="chain" id="PRO_5047151432" description="Lipoprotein" evidence="2">
    <location>
        <begin position="20"/>
        <end position="87"/>
    </location>
</feature>
<feature type="region of interest" description="Disordered" evidence="1">
    <location>
        <begin position="64"/>
        <end position="87"/>
    </location>
</feature>
<feature type="signal peptide" evidence="2">
    <location>
        <begin position="1"/>
        <end position="19"/>
    </location>
</feature>
<proteinExistence type="predicted"/>
<comment type="caution">
    <text evidence="3">The sequence shown here is derived from an EMBL/GenBank/DDBJ whole genome shotgun (WGS) entry which is preliminary data.</text>
</comment>
<dbReference type="EMBL" id="MBDS01000014">
    <property type="protein sequence ID" value="OPB88882.1"/>
    <property type="molecule type" value="Genomic_DNA"/>
</dbReference>
<keyword evidence="4" id="KW-1185">Reference proteome</keyword>
<reference evidence="3 4" key="1">
    <citation type="submission" date="2016-07" db="EMBL/GenBank/DDBJ databases">
        <title>Revisiting the Taxonomy of the Elizabethkingia Genus based on Whole-Genome Sequencing, Optical Mapping, and MALDI-TOF.</title>
        <authorList>
            <person name="Nicholson A.C."/>
        </authorList>
    </citation>
    <scope>NUCLEOTIDE SEQUENCE [LARGE SCALE GENOMIC DNA]</scope>
    <source>
        <strain evidence="3 4">C1558</strain>
    </source>
</reference>